<dbReference type="InterPro" id="IPR036884">
    <property type="entry name" value="2Fe-2S-bd_dom_sf"/>
</dbReference>
<evidence type="ECO:0000256" key="3">
    <source>
        <dbReference type="ARBA" id="ARBA00023002"/>
    </source>
</evidence>
<protein>
    <recommendedName>
        <fullName evidence="6">2Fe-2S ferredoxin-type domain-containing protein</fullName>
    </recommendedName>
</protein>
<reference evidence="7 8" key="1">
    <citation type="submission" date="2017-05" db="EMBL/GenBank/DDBJ databases">
        <title>Comparative genomic and metabolic analysis of manganese-oxidizing mechanisms in Celeribater manganoxidans DY25T: its adaption to the environment of polymetallic nodule.</title>
        <authorList>
            <person name="Wang X."/>
        </authorList>
    </citation>
    <scope>NUCLEOTIDE SEQUENCE [LARGE SCALE GENOMIC DNA]</scope>
    <source>
        <strain evidence="7 8">DY25</strain>
    </source>
</reference>
<evidence type="ECO:0000256" key="1">
    <source>
        <dbReference type="ARBA" id="ARBA00022714"/>
    </source>
</evidence>
<dbReference type="PROSITE" id="PS51085">
    <property type="entry name" value="2FE2S_FER_2"/>
    <property type="match status" value="1"/>
</dbReference>
<keyword evidence="1" id="KW-0001">2Fe-2S</keyword>
<keyword evidence="4" id="KW-0408">Iron</keyword>
<evidence type="ECO:0000313" key="8">
    <source>
        <dbReference type="Proteomes" id="UP000219050"/>
    </source>
</evidence>
<accession>A0A291LZA4</accession>
<dbReference type="Pfam" id="PF01799">
    <property type="entry name" value="Fer2_2"/>
    <property type="match status" value="1"/>
</dbReference>
<name>A0A291LZA4_9RHOB</name>
<evidence type="ECO:0000256" key="5">
    <source>
        <dbReference type="ARBA" id="ARBA00023014"/>
    </source>
</evidence>
<dbReference type="RefSeq" id="WP_097373313.1">
    <property type="nucleotide sequence ID" value="NZ_CP021404.1"/>
</dbReference>
<feature type="domain" description="2Fe-2S ferredoxin-type" evidence="6">
    <location>
        <begin position="1"/>
        <end position="76"/>
    </location>
</feature>
<dbReference type="InterPro" id="IPR001041">
    <property type="entry name" value="2Fe-2S_ferredoxin-type"/>
</dbReference>
<evidence type="ECO:0000313" key="7">
    <source>
        <dbReference type="EMBL" id="ATI42031.1"/>
    </source>
</evidence>
<dbReference type="SUPFAM" id="SSF47741">
    <property type="entry name" value="CO dehydrogenase ISP C-domain like"/>
    <property type="match status" value="1"/>
</dbReference>
<keyword evidence="8" id="KW-1185">Reference proteome</keyword>
<dbReference type="InterPro" id="IPR002888">
    <property type="entry name" value="2Fe-2S-bd"/>
</dbReference>
<dbReference type="EMBL" id="CP021404">
    <property type="protein sequence ID" value="ATI42031.1"/>
    <property type="molecule type" value="Genomic_DNA"/>
</dbReference>
<dbReference type="Gene3D" id="3.10.20.30">
    <property type="match status" value="1"/>
</dbReference>
<dbReference type="PROSITE" id="PS00197">
    <property type="entry name" value="2FE2S_FER_1"/>
    <property type="match status" value="1"/>
</dbReference>
<dbReference type="PANTHER" id="PTHR44379">
    <property type="entry name" value="OXIDOREDUCTASE WITH IRON-SULFUR SUBUNIT"/>
    <property type="match status" value="1"/>
</dbReference>
<dbReference type="AlphaFoldDB" id="A0A291LZA4"/>
<dbReference type="InterPro" id="IPR012675">
    <property type="entry name" value="Beta-grasp_dom_sf"/>
</dbReference>
<evidence type="ECO:0000256" key="2">
    <source>
        <dbReference type="ARBA" id="ARBA00022723"/>
    </source>
</evidence>
<keyword evidence="3" id="KW-0560">Oxidoreductase</keyword>
<dbReference type="InterPro" id="IPR006058">
    <property type="entry name" value="2Fe2S_fd_BS"/>
</dbReference>
<evidence type="ECO:0000259" key="6">
    <source>
        <dbReference type="PROSITE" id="PS51085"/>
    </source>
</evidence>
<dbReference type="InterPro" id="IPR051452">
    <property type="entry name" value="Diverse_Oxidoreductases"/>
</dbReference>
<gene>
    <name evidence="7" type="ORF">CBW24_08445</name>
</gene>
<dbReference type="GO" id="GO:0046872">
    <property type="term" value="F:metal ion binding"/>
    <property type="evidence" value="ECO:0007669"/>
    <property type="project" value="UniProtKB-KW"/>
</dbReference>
<sequence>MNITVTLNGLKTRLSGAALDRLVDHLPQKGLTGARRSCGVGRCGACMVLLEDVPVNACLLPLARLDGARITTAEGLGPRADAIIARLATRGAVQCGYCTPGMTVSLVAALEDPERGDAEAVTKRLTGNLCRCSGYAALRDAIHDLCAAAD</sequence>
<dbReference type="OrthoDB" id="9792018at2"/>
<dbReference type="KEGG" id="cmag:CBW24_08445"/>
<dbReference type="GO" id="GO:0016491">
    <property type="term" value="F:oxidoreductase activity"/>
    <property type="evidence" value="ECO:0007669"/>
    <property type="project" value="UniProtKB-KW"/>
</dbReference>
<keyword evidence="2" id="KW-0479">Metal-binding</keyword>
<dbReference type="SUPFAM" id="SSF54292">
    <property type="entry name" value="2Fe-2S ferredoxin-like"/>
    <property type="match status" value="1"/>
</dbReference>
<dbReference type="Proteomes" id="UP000219050">
    <property type="component" value="Chromosome"/>
</dbReference>
<dbReference type="Gene3D" id="1.10.150.120">
    <property type="entry name" value="[2Fe-2S]-binding domain"/>
    <property type="match status" value="1"/>
</dbReference>
<organism evidence="7 8">
    <name type="scientific">Pacificitalea manganoxidans</name>
    <dbReference type="NCBI Taxonomy" id="1411902"/>
    <lineage>
        <taxon>Bacteria</taxon>
        <taxon>Pseudomonadati</taxon>
        <taxon>Pseudomonadota</taxon>
        <taxon>Alphaproteobacteria</taxon>
        <taxon>Rhodobacterales</taxon>
        <taxon>Paracoccaceae</taxon>
        <taxon>Pacificitalea</taxon>
    </lineage>
</organism>
<evidence type="ECO:0000256" key="4">
    <source>
        <dbReference type="ARBA" id="ARBA00023004"/>
    </source>
</evidence>
<dbReference type="GO" id="GO:0051537">
    <property type="term" value="F:2 iron, 2 sulfur cluster binding"/>
    <property type="evidence" value="ECO:0007669"/>
    <property type="project" value="UniProtKB-KW"/>
</dbReference>
<dbReference type="InterPro" id="IPR036010">
    <property type="entry name" value="2Fe-2S_ferredoxin-like_sf"/>
</dbReference>
<proteinExistence type="predicted"/>
<keyword evidence="5" id="KW-0411">Iron-sulfur</keyword>
<dbReference type="PANTHER" id="PTHR44379:SF5">
    <property type="entry name" value="OXIDOREDUCTASE WITH IRON-SULFUR SUBUNIT"/>
    <property type="match status" value="1"/>
</dbReference>